<evidence type="ECO:0000256" key="4">
    <source>
        <dbReference type="PROSITE-ProRule" id="PRU00236"/>
    </source>
</evidence>
<evidence type="ECO:0000259" key="5">
    <source>
        <dbReference type="PROSITE" id="PS50305"/>
    </source>
</evidence>
<evidence type="ECO:0000313" key="6">
    <source>
        <dbReference type="EMBL" id="MBO8474106.1"/>
    </source>
</evidence>
<dbReference type="InterPro" id="IPR026590">
    <property type="entry name" value="Ssirtuin_cat_dom"/>
</dbReference>
<dbReference type="Gene3D" id="3.40.50.1220">
    <property type="entry name" value="TPP-binding domain"/>
    <property type="match status" value="1"/>
</dbReference>
<dbReference type="SUPFAM" id="SSF52467">
    <property type="entry name" value="DHS-like NAD/FAD-binding domain"/>
    <property type="match status" value="1"/>
</dbReference>
<organism evidence="6 7">
    <name type="scientific">Candidatus Cryptobacteroides faecigallinarum</name>
    <dbReference type="NCBI Taxonomy" id="2840763"/>
    <lineage>
        <taxon>Bacteria</taxon>
        <taxon>Pseudomonadati</taxon>
        <taxon>Bacteroidota</taxon>
        <taxon>Bacteroidia</taxon>
        <taxon>Bacteroidales</taxon>
        <taxon>Candidatus Cryptobacteroides</taxon>
    </lineage>
</organism>
<reference evidence="6" key="2">
    <citation type="journal article" date="2021" name="PeerJ">
        <title>Extensive microbial diversity within the chicken gut microbiome revealed by metagenomics and culture.</title>
        <authorList>
            <person name="Gilroy R."/>
            <person name="Ravi A."/>
            <person name="Getino M."/>
            <person name="Pursley I."/>
            <person name="Horton D.L."/>
            <person name="Alikhan N.F."/>
            <person name="Baker D."/>
            <person name="Gharbi K."/>
            <person name="Hall N."/>
            <person name="Watson M."/>
            <person name="Adriaenssens E.M."/>
            <person name="Foster-Nyarko E."/>
            <person name="Jarju S."/>
            <person name="Secka A."/>
            <person name="Antonio M."/>
            <person name="Oren A."/>
            <person name="Chaudhuri R.R."/>
            <person name="La Ragione R."/>
            <person name="Hildebrand F."/>
            <person name="Pallen M.J."/>
        </authorList>
    </citation>
    <scope>NUCLEOTIDE SEQUENCE</scope>
    <source>
        <strain evidence="6">B1-13419</strain>
    </source>
</reference>
<sequence>MYKLIEYQLITEYTKKDALPELKEPLYRQKLVVFSGAGISVESGIPSYRDCSGKWVAEDPEEYATAAAFYENPQKVLDYYNKLRRAVYEELHCG</sequence>
<comment type="caution">
    <text evidence="6">The sequence shown here is derived from an EMBL/GenBank/DDBJ whole genome shotgun (WGS) entry which is preliminary data.</text>
</comment>
<dbReference type="AlphaFoldDB" id="A0A9D9NHS1"/>
<dbReference type="InterPro" id="IPR003000">
    <property type="entry name" value="Sirtuin"/>
</dbReference>
<dbReference type="Gene3D" id="3.30.1600.10">
    <property type="entry name" value="SIR2/SIRT2 'Small Domain"/>
    <property type="match status" value="1"/>
</dbReference>
<dbReference type="EMBL" id="JADIMD010000031">
    <property type="protein sequence ID" value="MBO8474106.1"/>
    <property type="molecule type" value="Genomic_DNA"/>
</dbReference>
<dbReference type="InterPro" id="IPR029035">
    <property type="entry name" value="DHS-like_NAD/FAD-binding_dom"/>
</dbReference>
<accession>A0A9D9NHS1</accession>
<proteinExistence type="predicted"/>
<keyword evidence="3" id="KW-0520">NAD</keyword>
<keyword evidence="2" id="KW-0808">Transferase</keyword>
<dbReference type="InterPro" id="IPR026591">
    <property type="entry name" value="Sirtuin_cat_small_dom_sf"/>
</dbReference>
<evidence type="ECO:0000256" key="2">
    <source>
        <dbReference type="ARBA" id="ARBA00022679"/>
    </source>
</evidence>
<dbReference type="Pfam" id="PF02146">
    <property type="entry name" value="SIR2"/>
    <property type="match status" value="1"/>
</dbReference>
<comment type="caution">
    <text evidence="4">Lacks conserved residue(s) required for the propagation of feature annotation.</text>
</comment>
<dbReference type="GO" id="GO:0034979">
    <property type="term" value="F:NAD-dependent protein lysine deacetylase activity"/>
    <property type="evidence" value="ECO:0007669"/>
    <property type="project" value="UniProtKB-EC"/>
</dbReference>
<dbReference type="EC" id="2.3.1.286" evidence="1"/>
<evidence type="ECO:0000313" key="7">
    <source>
        <dbReference type="Proteomes" id="UP000823757"/>
    </source>
</evidence>
<dbReference type="PROSITE" id="PS50305">
    <property type="entry name" value="SIRTUIN"/>
    <property type="match status" value="1"/>
</dbReference>
<protein>
    <recommendedName>
        <fullName evidence="1">protein acetyllysine N-acetyltransferase</fullName>
        <ecNumber evidence="1">2.3.1.286</ecNumber>
    </recommendedName>
</protein>
<feature type="domain" description="Deacetylase sirtuin-type" evidence="5">
    <location>
        <begin position="8"/>
        <end position="94"/>
    </location>
</feature>
<dbReference type="GO" id="GO:0070403">
    <property type="term" value="F:NAD+ binding"/>
    <property type="evidence" value="ECO:0007669"/>
    <property type="project" value="InterPro"/>
</dbReference>
<gene>
    <name evidence="6" type="ORF">IAB91_02285</name>
</gene>
<evidence type="ECO:0000256" key="1">
    <source>
        <dbReference type="ARBA" id="ARBA00012928"/>
    </source>
</evidence>
<dbReference type="Proteomes" id="UP000823757">
    <property type="component" value="Unassembled WGS sequence"/>
</dbReference>
<name>A0A9D9NHS1_9BACT</name>
<reference evidence="6" key="1">
    <citation type="submission" date="2020-10" db="EMBL/GenBank/DDBJ databases">
        <authorList>
            <person name="Gilroy R."/>
        </authorList>
    </citation>
    <scope>NUCLEOTIDE SEQUENCE</scope>
    <source>
        <strain evidence="6">B1-13419</strain>
    </source>
</reference>
<evidence type="ECO:0000256" key="3">
    <source>
        <dbReference type="ARBA" id="ARBA00023027"/>
    </source>
</evidence>